<evidence type="ECO:0000313" key="3">
    <source>
        <dbReference type="Proteomes" id="UP001304769"/>
    </source>
</evidence>
<dbReference type="SMART" id="SM00880">
    <property type="entry name" value="CHAD"/>
    <property type="match status" value="1"/>
</dbReference>
<protein>
    <submittedName>
        <fullName evidence="2">CHAD domain-containing protein</fullName>
    </submittedName>
</protein>
<feature type="domain" description="CHAD" evidence="1">
    <location>
        <begin position="1"/>
        <end position="275"/>
    </location>
</feature>
<evidence type="ECO:0000313" key="2">
    <source>
        <dbReference type="EMBL" id="MEA5456031.1"/>
    </source>
</evidence>
<sequence length="280" mass="31109">MGSATTAADAIGVYVDRYLDKLLELIPAAALGDVDAVHDARAALRRVISVHRGYGGELFKVRKKKLKGARAVVRHLGSVRDPQVALQRLSEPPLPQDVASLPALRRALVDQADLGLNRLRPKQLRRQSRKAAKGLRLESSEVGNEAVVDLLQQQWDICEQLRTEAEAFPPGAARWTQLHLERKALKRLRYMAEALESWAEDRASGLADAARERQDSLGALNDCWQLERWLVDSIRLRGVTEEDIVRLLGAEDGALRACDGDYRDLASASLPSWDRQRSAS</sequence>
<dbReference type="PANTHER" id="PTHR39339">
    <property type="entry name" value="SLR1444 PROTEIN"/>
    <property type="match status" value="1"/>
</dbReference>
<comment type="caution">
    <text evidence="2">The sequence shown here is derived from an EMBL/GenBank/DDBJ whole genome shotgun (WGS) entry which is preliminary data.</text>
</comment>
<organism evidence="2 3">
    <name type="scientific">Sinomonas terricola</name>
    <dbReference type="NCBI Taxonomy" id="3110330"/>
    <lineage>
        <taxon>Bacteria</taxon>
        <taxon>Bacillati</taxon>
        <taxon>Actinomycetota</taxon>
        <taxon>Actinomycetes</taxon>
        <taxon>Micrococcales</taxon>
        <taxon>Micrococcaceae</taxon>
        <taxon>Sinomonas</taxon>
    </lineage>
</organism>
<dbReference type="Gene3D" id="1.40.20.10">
    <property type="entry name" value="CHAD domain"/>
    <property type="match status" value="1"/>
</dbReference>
<dbReference type="InterPro" id="IPR007899">
    <property type="entry name" value="CHAD_dom"/>
</dbReference>
<name>A0ABU5T8H8_9MICC</name>
<keyword evidence="3" id="KW-1185">Reference proteome</keyword>
<dbReference type="EMBL" id="JAYGGQ010000012">
    <property type="protein sequence ID" value="MEA5456031.1"/>
    <property type="molecule type" value="Genomic_DNA"/>
</dbReference>
<dbReference type="InterPro" id="IPR038186">
    <property type="entry name" value="CHAD_dom_sf"/>
</dbReference>
<gene>
    <name evidence="2" type="ORF">SPF06_14945</name>
</gene>
<proteinExistence type="predicted"/>
<dbReference type="RefSeq" id="WP_323279926.1">
    <property type="nucleotide sequence ID" value="NZ_JAYGGQ010000012.1"/>
</dbReference>
<dbReference type="Proteomes" id="UP001304769">
    <property type="component" value="Unassembled WGS sequence"/>
</dbReference>
<accession>A0ABU5T8H8</accession>
<dbReference type="Pfam" id="PF05235">
    <property type="entry name" value="CHAD"/>
    <property type="match status" value="1"/>
</dbReference>
<dbReference type="PROSITE" id="PS51708">
    <property type="entry name" value="CHAD"/>
    <property type="match status" value="1"/>
</dbReference>
<reference evidence="2 3" key="1">
    <citation type="submission" date="2023-12" db="EMBL/GenBank/DDBJ databases">
        <title>Sinomonas terricola sp. nov, isolated from litchi orchard soil in Guangdong, PR China.</title>
        <authorList>
            <person name="Jiaxin W."/>
            <person name="Yang Z."/>
            <person name="Honghui Z."/>
        </authorList>
    </citation>
    <scope>NUCLEOTIDE SEQUENCE [LARGE SCALE GENOMIC DNA]</scope>
    <source>
        <strain evidence="2 3">JGH33</strain>
    </source>
</reference>
<dbReference type="PANTHER" id="PTHR39339:SF1">
    <property type="entry name" value="CHAD DOMAIN-CONTAINING PROTEIN"/>
    <property type="match status" value="1"/>
</dbReference>
<evidence type="ECO:0000259" key="1">
    <source>
        <dbReference type="PROSITE" id="PS51708"/>
    </source>
</evidence>